<sequence length="89" mass="9679">MRLEATSSSHACTPTPKNCPSKWWMNTSADTHETNTGNGALPISGDTYRKFNDMCMLLCHDGDTLSTTTNETGCQTCACVDSEPCRIIT</sequence>
<dbReference type="AlphaFoldDB" id="A0A9D4NKY6"/>
<proteinExistence type="predicted"/>
<reference evidence="1" key="2">
    <citation type="submission" date="2020-11" db="EMBL/GenBank/DDBJ databases">
        <authorList>
            <person name="McCartney M.A."/>
            <person name="Auch B."/>
            <person name="Kono T."/>
            <person name="Mallez S."/>
            <person name="Becker A."/>
            <person name="Gohl D.M."/>
            <person name="Silverstein K.A.T."/>
            <person name="Koren S."/>
            <person name="Bechman K.B."/>
            <person name="Herman A."/>
            <person name="Abrahante J.E."/>
            <person name="Garbe J."/>
        </authorList>
    </citation>
    <scope>NUCLEOTIDE SEQUENCE</scope>
    <source>
        <strain evidence="1">Duluth1</strain>
        <tissue evidence="1">Whole animal</tissue>
    </source>
</reference>
<dbReference type="EMBL" id="JAIWYP010000001">
    <property type="protein sequence ID" value="KAH3895569.1"/>
    <property type="molecule type" value="Genomic_DNA"/>
</dbReference>
<keyword evidence="2" id="KW-1185">Reference proteome</keyword>
<name>A0A9D4NKY6_DREPO</name>
<accession>A0A9D4NKY6</accession>
<organism evidence="1 2">
    <name type="scientific">Dreissena polymorpha</name>
    <name type="common">Zebra mussel</name>
    <name type="synonym">Mytilus polymorpha</name>
    <dbReference type="NCBI Taxonomy" id="45954"/>
    <lineage>
        <taxon>Eukaryota</taxon>
        <taxon>Metazoa</taxon>
        <taxon>Spiralia</taxon>
        <taxon>Lophotrochozoa</taxon>
        <taxon>Mollusca</taxon>
        <taxon>Bivalvia</taxon>
        <taxon>Autobranchia</taxon>
        <taxon>Heteroconchia</taxon>
        <taxon>Euheterodonta</taxon>
        <taxon>Imparidentia</taxon>
        <taxon>Neoheterodontei</taxon>
        <taxon>Myida</taxon>
        <taxon>Dreissenoidea</taxon>
        <taxon>Dreissenidae</taxon>
        <taxon>Dreissena</taxon>
    </lineage>
</organism>
<reference evidence="1" key="1">
    <citation type="journal article" date="2019" name="bioRxiv">
        <title>The Genome of the Zebra Mussel, Dreissena polymorpha: A Resource for Invasive Species Research.</title>
        <authorList>
            <person name="McCartney M.A."/>
            <person name="Auch B."/>
            <person name="Kono T."/>
            <person name="Mallez S."/>
            <person name="Zhang Y."/>
            <person name="Obille A."/>
            <person name="Becker A."/>
            <person name="Abrahante J.E."/>
            <person name="Garbe J."/>
            <person name="Badalamenti J.P."/>
            <person name="Herman A."/>
            <person name="Mangelson H."/>
            <person name="Liachko I."/>
            <person name="Sullivan S."/>
            <person name="Sone E.D."/>
            <person name="Koren S."/>
            <person name="Silverstein K.A.T."/>
            <person name="Beckman K.B."/>
            <person name="Gohl D.M."/>
        </authorList>
    </citation>
    <scope>NUCLEOTIDE SEQUENCE</scope>
    <source>
        <strain evidence="1">Duluth1</strain>
        <tissue evidence="1">Whole animal</tissue>
    </source>
</reference>
<comment type="caution">
    <text evidence="1">The sequence shown here is derived from an EMBL/GenBank/DDBJ whole genome shotgun (WGS) entry which is preliminary data.</text>
</comment>
<evidence type="ECO:0000313" key="2">
    <source>
        <dbReference type="Proteomes" id="UP000828390"/>
    </source>
</evidence>
<dbReference type="Proteomes" id="UP000828390">
    <property type="component" value="Unassembled WGS sequence"/>
</dbReference>
<evidence type="ECO:0000313" key="1">
    <source>
        <dbReference type="EMBL" id="KAH3895569.1"/>
    </source>
</evidence>
<protein>
    <submittedName>
        <fullName evidence="1">Uncharacterized protein</fullName>
    </submittedName>
</protein>
<gene>
    <name evidence="1" type="ORF">DPMN_019734</name>
</gene>